<dbReference type="GO" id="GO:0016740">
    <property type="term" value="F:transferase activity"/>
    <property type="evidence" value="ECO:0007669"/>
    <property type="project" value="UniProtKB-KW"/>
</dbReference>
<comment type="caution">
    <text evidence="11">The sequence shown here is derived from an EMBL/GenBank/DDBJ whole genome shotgun (WGS) entry which is preliminary data.</text>
</comment>
<feature type="active site" evidence="9">
    <location>
        <position position="300"/>
    </location>
</feature>
<comment type="subcellular location">
    <subcellularLocation>
        <location evidence="9">Cell membrane</location>
        <topology evidence="9">Peripheral membrane protein</topology>
    </subcellularLocation>
</comment>
<feature type="active site" evidence="9">
    <location>
        <position position="298"/>
    </location>
</feature>
<keyword evidence="4" id="KW-0677">Repeat</keyword>
<evidence type="ECO:0000256" key="5">
    <source>
        <dbReference type="ARBA" id="ARBA00023098"/>
    </source>
</evidence>
<evidence type="ECO:0000256" key="4">
    <source>
        <dbReference type="ARBA" id="ARBA00022737"/>
    </source>
</evidence>
<comment type="function">
    <text evidence="9">Catalyzes the phosphatidyl group transfer from one phosphatidylglycerol molecule to another to form cardiolipin (CL) (diphosphatidylglycerol) and glycerol.</text>
</comment>
<evidence type="ECO:0000256" key="9">
    <source>
        <dbReference type="HAMAP-Rule" id="MF_01917"/>
    </source>
</evidence>
<keyword evidence="12" id="KW-1185">Reference proteome</keyword>
<name>A0ABS8JIS2_9GAMM</name>
<dbReference type="PANTHER" id="PTHR21248">
    <property type="entry name" value="CARDIOLIPIN SYNTHASE"/>
    <property type="match status" value="1"/>
</dbReference>
<feature type="active site" evidence="9">
    <location>
        <position position="129"/>
    </location>
</feature>
<comment type="similarity">
    <text evidence="9">Belongs to the phospholipase D family. Cardiolipin synthase subfamily. ClsB sub-subfamily.</text>
</comment>
<evidence type="ECO:0000256" key="8">
    <source>
        <dbReference type="ARBA" id="ARBA00023264"/>
    </source>
</evidence>
<dbReference type="NCBIfam" id="NF008427">
    <property type="entry name" value="PRK11263.1"/>
    <property type="match status" value="1"/>
</dbReference>
<evidence type="ECO:0000256" key="7">
    <source>
        <dbReference type="ARBA" id="ARBA00023209"/>
    </source>
</evidence>
<keyword evidence="7 9" id="KW-0594">Phospholipid biosynthesis</keyword>
<dbReference type="Proteomes" id="UP001165293">
    <property type="component" value="Unassembled WGS sequence"/>
</dbReference>
<dbReference type="HAMAP" id="MF_01917">
    <property type="entry name" value="Cardiolipin_synth_ClsB"/>
    <property type="match status" value="1"/>
</dbReference>
<comment type="catalytic activity">
    <reaction evidence="9">
        <text>2 a 1,2-diacyl-sn-glycero-3-phospho-(1'-sn-glycerol) = a cardiolipin + glycerol</text>
        <dbReference type="Rhea" id="RHEA:31451"/>
        <dbReference type="ChEBI" id="CHEBI:17754"/>
        <dbReference type="ChEBI" id="CHEBI:62237"/>
        <dbReference type="ChEBI" id="CHEBI:64716"/>
    </reaction>
</comment>
<keyword evidence="3 9" id="KW-0808">Transferase</keyword>
<dbReference type="RefSeq" id="WP_230527096.1">
    <property type="nucleotide sequence ID" value="NZ_JAJGAK010000002.1"/>
</dbReference>
<feature type="active site" evidence="9">
    <location>
        <position position="124"/>
    </location>
</feature>
<evidence type="ECO:0000313" key="12">
    <source>
        <dbReference type="Proteomes" id="UP001165293"/>
    </source>
</evidence>
<organism evidence="11 12">
    <name type="scientific">Noviluteimonas lactosilytica</name>
    <dbReference type="NCBI Taxonomy" id="2888523"/>
    <lineage>
        <taxon>Bacteria</taxon>
        <taxon>Pseudomonadati</taxon>
        <taxon>Pseudomonadota</taxon>
        <taxon>Gammaproteobacteria</taxon>
        <taxon>Lysobacterales</taxon>
        <taxon>Lysobacteraceae</taxon>
        <taxon>Noviluteimonas</taxon>
    </lineage>
</organism>
<evidence type="ECO:0000259" key="10">
    <source>
        <dbReference type="PROSITE" id="PS50035"/>
    </source>
</evidence>
<protein>
    <recommendedName>
        <fullName evidence="9">Cardiolipin synthase B</fullName>
        <shortName evidence="9">CL synthase</shortName>
        <ecNumber evidence="9">2.7.8.-</ecNumber>
    </recommendedName>
</protein>
<dbReference type="PROSITE" id="PS50035">
    <property type="entry name" value="PLD"/>
    <property type="match status" value="2"/>
</dbReference>
<keyword evidence="2 9" id="KW-0444">Lipid biosynthesis</keyword>
<evidence type="ECO:0000313" key="11">
    <source>
        <dbReference type="EMBL" id="MCC8363475.1"/>
    </source>
</evidence>
<reference evidence="11" key="1">
    <citation type="submission" date="2021-10" db="EMBL/GenBank/DDBJ databases">
        <authorList>
            <person name="Lyu M."/>
            <person name="Wang X."/>
            <person name="Meng X."/>
            <person name="Xu K."/>
        </authorList>
    </citation>
    <scope>NUCLEOTIDE SEQUENCE</scope>
    <source>
        <strain evidence="11">A6</strain>
    </source>
</reference>
<feature type="domain" description="PLD phosphodiesterase" evidence="10">
    <location>
        <begin position="117"/>
        <end position="144"/>
    </location>
</feature>
<feature type="active site" evidence="9">
    <location>
        <position position="305"/>
    </location>
</feature>
<evidence type="ECO:0000256" key="2">
    <source>
        <dbReference type="ARBA" id="ARBA00022516"/>
    </source>
</evidence>
<dbReference type="Pfam" id="PF13091">
    <property type="entry name" value="PLDc_2"/>
    <property type="match status" value="2"/>
</dbReference>
<evidence type="ECO:0000256" key="3">
    <source>
        <dbReference type="ARBA" id="ARBA00022679"/>
    </source>
</evidence>
<dbReference type="SUPFAM" id="SSF56024">
    <property type="entry name" value="Phospholipase D/nuclease"/>
    <property type="match status" value="2"/>
</dbReference>
<keyword evidence="5 9" id="KW-0443">Lipid metabolism</keyword>
<keyword evidence="1 9" id="KW-1003">Cell membrane</keyword>
<keyword evidence="6 9" id="KW-0472">Membrane</keyword>
<proteinExistence type="inferred from homology"/>
<dbReference type="InterPro" id="IPR001736">
    <property type="entry name" value="PLipase_D/transphosphatidylase"/>
</dbReference>
<keyword evidence="8 9" id="KW-1208">Phospholipid metabolism</keyword>
<evidence type="ECO:0000256" key="6">
    <source>
        <dbReference type="ARBA" id="ARBA00023136"/>
    </source>
</evidence>
<accession>A0ABS8JIS2</accession>
<feature type="active site" evidence="9">
    <location>
        <position position="122"/>
    </location>
</feature>
<dbReference type="InterPro" id="IPR030872">
    <property type="entry name" value="Cardiolipin_synth_ClsB"/>
</dbReference>
<dbReference type="CDD" id="cd09110">
    <property type="entry name" value="PLDc_CLS_1"/>
    <property type="match status" value="1"/>
</dbReference>
<dbReference type="EMBL" id="JAJGAK010000002">
    <property type="protein sequence ID" value="MCC8363475.1"/>
    <property type="molecule type" value="Genomic_DNA"/>
</dbReference>
<dbReference type="EC" id="2.7.8.-" evidence="9"/>
<dbReference type="SMART" id="SM00155">
    <property type="entry name" value="PLDc"/>
    <property type="match status" value="2"/>
</dbReference>
<evidence type="ECO:0000256" key="1">
    <source>
        <dbReference type="ARBA" id="ARBA00022475"/>
    </source>
</evidence>
<dbReference type="Gene3D" id="3.30.870.10">
    <property type="entry name" value="Endonuclease Chain A"/>
    <property type="match status" value="2"/>
</dbReference>
<dbReference type="PANTHER" id="PTHR21248:SF23">
    <property type="entry name" value="CARDIOLIPIN SYNTHASE B"/>
    <property type="match status" value="1"/>
</dbReference>
<feature type="domain" description="PLD phosphodiesterase" evidence="10">
    <location>
        <begin position="298"/>
        <end position="320"/>
    </location>
</feature>
<sequence length="408" mass="46336">MSLRWRRPRPPGPWRPGNRLQLLENGEQFFPRAFAAIAGARSEVIIETFILFEDRVGRDLQRALIQAANRGVRVELTVDGYGSPTFSPEFLSELVGAGVRVHVFDPHRGVLGVRVNVFRRLHRKLLIVDGTRAFIGGINYSVDHCAESDPQGKQDYSVEIEGPVVGDLLSFARAALAGDGTGERWRHPAAEPERERAGDAEVLFELRDNRDRRTSIEREYRRAIREAKREIVIANAYFFPGWGLLRELRRAARRGVKVTLLVAAESDTPIAHPATRTLYRHLLRAHVDIVEYCERPFHGKVALIDEDWATIGSSNLDPLSLSLNLEANVFVRDKAFAAMLRESLTALRQRQCRQVDAKQLGRRGFWFTLTRPLLFHVLRRFPRWAGLLPAHTPRLLRVTSPVDVEQAT</sequence>
<gene>
    <name evidence="9 11" type="primary">clsB</name>
    <name evidence="11" type="ORF">LK996_10360</name>
</gene>
<dbReference type="InterPro" id="IPR025202">
    <property type="entry name" value="PLD-like_dom"/>
</dbReference>